<reference evidence="3" key="1">
    <citation type="submission" date="2025-08" db="UniProtKB">
        <authorList>
            <consortium name="RefSeq"/>
        </authorList>
    </citation>
    <scope>IDENTIFICATION</scope>
    <source>
        <tissue evidence="3">Whole Larva</tissue>
    </source>
</reference>
<accession>A0ABM1N388</accession>
<gene>
    <name evidence="3" type="primary">LOC108566083</name>
</gene>
<feature type="chain" id="PRO_5047080727" evidence="1">
    <location>
        <begin position="23"/>
        <end position="353"/>
    </location>
</feature>
<evidence type="ECO:0000256" key="1">
    <source>
        <dbReference type="SAM" id="SignalP"/>
    </source>
</evidence>
<keyword evidence="1" id="KW-0732">Signal</keyword>
<sequence>MRGGRCRFVVVVASILIAVARSTEVPCNEMIPDGLKKSIDYVTNANYEALQLQLENETDETKIRNSKDNYLTETKKAIDLLNSQYTEDCPELSAAVDVQTQEALEQMAKRIGENPPASRRFLFDLNLGVRDRVNSFLNFGRQPNVADSLNVPNLNVVQDVQIRPPARVIQQQPQTIIQQAPPQTIIQQAPPPTIIQQQPQQVIIQQPPQTIVQAAPAPYIVQGRAPPKIVRPYVNKLPSNFRGYARDLNGSPVIIVDPKYQCDANYVTSYREAMRDFVSDSVDNFVDEYGYRSRDSYEQYKFKKILAEEVRRFTTSTLQKLKPCHGLYISIEAIYNEFDDKLDDLIDNLLNKL</sequence>
<feature type="signal peptide" evidence="1">
    <location>
        <begin position="1"/>
        <end position="22"/>
    </location>
</feature>
<dbReference type="Proteomes" id="UP000695000">
    <property type="component" value="Unplaced"/>
</dbReference>
<keyword evidence="2" id="KW-1185">Reference proteome</keyword>
<organism evidence="2 3">
    <name type="scientific">Nicrophorus vespilloides</name>
    <name type="common">Boreal carrion beetle</name>
    <dbReference type="NCBI Taxonomy" id="110193"/>
    <lineage>
        <taxon>Eukaryota</taxon>
        <taxon>Metazoa</taxon>
        <taxon>Ecdysozoa</taxon>
        <taxon>Arthropoda</taxon>
        <taxon>Hexapoda</taxon>
        <taxon>Insecta</taxon>
        <taxon>Pterygota</taxon>
        <taxon>Neoptera</taxon>
        <taxon>Endopterygota</taxon>
        <taxon>Coleoptera</taxon>
        <taxon>Polyphaga</taxon>
        <taxon>Staphyliniformia</taxon>
        <taxon>Silphidae</taxon>
        <taxon>Nicrophorinae</taxon>
        <taxon>Nicrophorus</taxon>
    </lineage>
</organism>
<evidence type="ECO:0000313" key="2">
    <source>
        <dbReference type="Proteomes" id="UP000695000"/>
    </source>
</evidence>
<protein>
    <submittedName>
        <fullName evidence="3">Uncharacterized protein LOC108566083</fullName>
    </submittedName>
</protein>
<proteinExistence type="predicted"/>
<dbReference type="GeneID" id="108566083"/>
<evidence type="ECO:0000313" key="3">
    <source>
        <dbReference type="RefSeq" id="XP_017781288.1"/>
    </source>
</evidence>
<name>A0ABM1N388_NICVS</name>
<dbReference type="RefSeq" id="XP_017781288.1">
    <property type="nucleotide sequence ID" value="XM_017925799.1"/>
</dbReference>